<dbReference type="Proteomes" id="UP000828390">
    <property type="component" value="Unassembled WGS sequence"/>
</dbReference>
<dbReference type="AlphaFoldDB" id="A0A9D4S621"/>
<dbReference type="EMBL" id="JAIWYP010000001">
    <property type="protein sequence ID" value="KAH3891930.1"/>
    <property type="molecule type" value="Genomic_DNA"/>
</dbReference>
<evidence type="ECO:0000313" key="2">
    <source>
        <dbReference type="EMBL" id="KAH3891930.1"/>
    </source>
</evidence>
<feature type="region of interest" description="Disordered" evidence="1">
    <location>
        <begin position="363"/>
        <end position="388"/>
    </location>
</feature>
<name>A0A9D4S621_DREPO</name>
<reference evidence="2" key="1">
    <citation type="journal article" date="2019" name="bioRxiv">
        <title>The Genome of the Zebra Mussel, Dreissena polymorpha: A Resource for Invasive Species Research.</title>
        <authorList>
            <person name="McCartney M.A."/>
            <person name="Auch B."/>
            <person name="Kono T."/>
            <person name="Mallez S."/>
            <person name="Zhang Y."/>
            <person name="Obille A."/>
            <person name="Becker A."/>
            <person name="Abrahante J.E."/>
            <person name="Garbe J."/>
            <person name="Badalamenti J.P."/>
            <person name="Herman A."/>
            <person name="Mangelson H."/>
            <person name="Liachko I."/>
            <person name="Sullivan S."/>
            <person name="Sone E.D."/>
            <person name="Koren S."/>
            <person name="Silverstein K.A.T."/>
            <person name="Beckman K.B."/>
            <person name="Gohl D.M."/>
        </authorList>
    </citation>
    <scope>NUCLEOTIDE SEQUENCE</scope>
    <source>
        <strain evidence="2">Duluth1</strain>
        <tissue evidence="2">Whole animal</tissue>
    </source>
</reference>
<keyword evidence="3" id="KW-1185">Reference proteome</keyword>
<comment type="caution">
    <text evidence="2">The sequence shown here is derived from an EMBL/GenBank/DDBJ whole genome shotgun (WGS) entry which is preliminary data.</text>
</comment>
<proteinExistence type="predicted"/>
<protein>
    <submittedName>
        <fullName evidence="2">Uncharacterized protein</fullName>
    </submittedName>
</protein>
<evidence type="ECO:0000256" key="1">
    <source>
        <dbReference type="SAM" id="MobiDB-lite"/>
    </source>
</evidence>
<gene>
    <name evidence="2" type="ORF">DPMN_016040</name>
</gene>
<feature type="compositionally biased region" description="Basic and acidic residues" evidence="1">
    <location>
        <begin position="378"/>
        <end position="388"/>
    </location>
</feature>
<sequence>MPRPWWPCFKATKTIFELIQDIIGTNLLTKFHYDRKINVTSRVKIATPRGGHVFQPTGIIFELFQDIIGMNLLTEFHEDRTINVASRVKNAPPHGGHVFQANITIFELIQNINKTNLLTICHQDWTKNVASRVLTIKEKCPAPWRPCFSTNKHHFRTRPRYYWDEYSDHEDWTINVASRVKNAPPLGSHVFQAKVTIFELIQYISGTNLLSKFHEDRKINVASRVLTRKNALPPGGHVFQPTGIIFELVQDIIGMNHLNKFYENQTITVSSRVLTRFYYSHIRKNALPLGSHVLQANVTIFKLIQGIIETNLLTKFHEHWAINVASRELTSQMLTPHAAQRTTYKRLPQKLTISTLCSVSRKSPKELPRYGSRHKSAGQKDGRTTDEQRQNNIPLLMEGEKKLQHTNGKIDPPFGSHVFKANIIIFKLIQDIIETNLLTKFHEDWTINVASRVLTRKYAPPPGGHAFKATQTIFKLIQDIIGTNLLTKFHDDRTINVTSRVLTRKNAQPPWWLYIIGMKLLTEFHEDRTINVASRVKNAPPLGSHVFQSNTNLLTKFHKDWTINKVPVPRDFFGYLWDNWICSSSHCVNTFFFVTVNNGGGGGGGGGGGIVHK</sequence>
<evidence type="ECO:0000313" key="3">
    <source>
        <dbReference type="Proteomes" id="UP000828390"/>
    </source>
</evidence>
<accession>A0A9D4S621</accession>
<reference evidence="2" key="2">
    <citation type="submission" date="2020-11" db="EMBL/GenBank/DDBJ databases">
        <authorList>
            <person name="McCartney M.A."/>
            <person name="Auch B."/>
            <person name="Kono T."/>
            <person name="Mallez S."/>
            <person name="Becker A."/>
            <person name="Gohl D.M."/>
            <person name="Silverstein K.A.T."/>
            <person name="Koren S."/>
            <person name="Bechman K.B."/>
            <person name="Herman A."/>
            <person name="Abrahante J.E."/>
            <person name="Garbe J."/>
        </authorList>
    </citation>
    <scope>NUCLEOTIDE SEQUENCE</scope>
    <source>
        <strain evidence="2">Duluth1</strain>
        <tissue evidence="2">Whole animal</tissue>
    </source>
</reference>
<organism evidence="2 3">
    <name type="scientific">Dreissena polymorpha</name>
    <name type="common">Zebra mussel</name>
    <name type="synonym">Mytilus polymorpha</name>
    <dbReference type="NCBI Taxonomy" id="45954"/>
    <lineage>
        <taxon>Eukaryota</taxon>
        <taxon>Metazoa</taxon>
        <taxon>Spiralia</taxon>
        <taxon>Lophotrochozoa</taxon>
        <taxon>Mollusca</taxon>
        <taxon>Bivalvia</taxon>
        <taxon>Autobranchia</taxon>
        <taxon>Heteroconchia</taxon>
        <taxon>Euheterodonta</taxon>
        <taxon>Imparidentia</taxon>
        <taxon>Neoheterodontei</taxon>
        <taxon>Myida</taxon>
        <taxon>Dreissenoidea</taxon>
        <taxon>Dreissenidae</taxon>
        <taxon>Dreissena</taxon>
    </lineage>
</organism>